<keyword evidence="3" id="KW-1185">Reference proteome</keyword>
<evidence type="ECO:0000313" key="3">
    <source>
        <dbReference type="Proteomes" id="UP000655588"/>
    </source>
</evidence>
<dbReference type="InterPro" id="IPR013151">
    <property type="entry name" value="Immunoglobulin_dom"/>
</dbReference>
<dbReference type="SMART" id="SM00409">
    <property type="entry name" value="IG"/>
    <property type="match status" value="2"/>
</dbReference>
<proteinExistence type="predicted"/>
<dbReference type="InterPro" id="IPR007110">
    <property type="entry name" value="Ig-like_dom"/>
</dbReference>
<dbReference type="PANTHER" id="PTHR23279">
    <property type="entry name" value="DEFECTIVE PROBOSCIS EXTENSION RESPONSE DPR -RELATED"/>
    <property type="match status" value="1"/>
</dbReference>
<dbReference type="InterPro" id="IPR013783">
    <property type="entry name" value="Ig-like_fold"/>
</dbReference>
<dbReference type="GO" id="GO:0032589">
    <property type="term" value="C:neuron projection membrane"/>
    <property type="evidence" value="ECO:0007669"/>
    <property type="project" value="TreeGrafter"/>
</dbReference>
<dbReference type="Pfam" id="PF00047">
    <property type="entry name" value="ig"/>
    <property type="match status" value="1"/>
</dbReference>
<dbReference type="EMBL" id="WNWW01000859">
    <property type="protein sequence ID" value="KAF3421499.1"/>
    <property type="molecule type" value="Genomic_DNA"/>
</dbReference>
<dbReference type="InterPro" id="IPR036179">
    <property type="entry name" value="Ig-like_dom_sf"/>
</dbReference>
<feature type="domain" description="Ig-like" evidence="1">
    <location>
        <begin position="98"/>
        <end position="190"/>
    </location>
</feature>
<dbReference type="Gene3D" id="2.60.40.10">
    <property type="entry name" value="Immunoglobulins"/>
    <property type="match status" value="2"/>
</dbReference>
<dbReference type="GO" id="GO:0050808">
    <property type="term" value="P:synapse organization"/>
    <property type="evidence" value="ECO:0007669"/>
    <property type="project" value="TreeGrafter"/>
</dbReference>
<dbReference type="Pfam" id="PF07686">
    <property type="entry name" value="V-set"/>
    <property type="match status" value="1"/>
</dbReference>
<reference evidence="2" key="1">
    <citation type="submission" date="2019-11" db="EMBL/GenBank/DDBJ databases">
        <title>The nuclear and mitochondrial genomes of Frieseomelitta varia - a highly eusocial stingless bee (Meliponini) with a permanently sterile worker caste.</title>
        <authorList>
            <person name="Freitas F.C.P."/>
            <person name="Lourenco A.P."/>
            <person name="Nunes F.M.F."/>
            <person name="Paschoal A.R."/>
            <person name="Abreu F.C.P."/>
            <person name="Barbin F.O."/>
            <person name="Bataglia L."/>
            <person name="Cardoso-Junior C.A.M."/>
            <person name="Cervoni M.S."/>
            <person name="Silva S.R."/>
            <person name="Dalarmi F."/>
            <person name="Del Lama M.A."/>
            <person name="Depintor T.S."/>
            <person name="Ferreira K.M."/>
            <person name="Goria P.S."/>
            <person name="Jaskot M.C."/>
            <person name="Lago D.C."/>
            <person name="Luna-Lucena D."/>
            <person name="Moda L.M."/>
            <person name="Nascimento L."/>
            <person name="Pedrino M."/>
            <person name="Rabico F.O."/>
            <person name="Sanches F.C."/>
            <person name="Santos D.E."/>
            <person name="Santos C.G."/>
            <person name="Vieira J."/>
            <person name="Lopes T.F."/>
            <person name="Barchuk A.R."/>
            <person name="Hartfelder K."/>
            <person name="Simoes Z.L.P."/>
            <person name="Bitondi M.M.G."/>
            <person name="Pinheiro D.G."/>
        </authorList>
    </citation>
    <scope>NUCLEOTIDE SEQUENCE</scope>
    <source>
        <strain evidence="2">USP_RPSP 00005682</strain>
        <tissue evidence="2">Whole individual</tissue>
    </source>
</reference>
<dbReference type="FunFam" id="2.60.40.10:FF:000129">
    <property type="entry name" value="CLUMA_CG018772, isoform A"/>
    <property type="match status" value="1"/>
</dbReference>
<dbReference type="PROSITE" id="PS50835">
    <property type="entry name" value="IG_LIKE"/>
    <property type="match status" value="2"/>
</dbReference>
<gene>
    <name evidence="2" type="ORF">E2986_11820</name>
</gene>
<dbReference type="InterPro" id="IPR037448">
    <property type="entry name" value="Zig-8"/>
</dbReference>
<dbReference type="InterPro" id="IPR003598">
    <property type="entry name" value="Ig_sub2"/>
</dbReference>
<evidence type="ECO:0000259" key="1">
    <source>
        <dbReference type="PROSITE" id="PS50835"/>
    </source>
</evidence>
<feature type="domain" description="Ig-like" evidence="1">
    <location>
        <begin position="1"/>
        <end position="82"/>
    </location>
</feature>
<dbReference type="PANTHER" id="PTHR23279:SF5">
    <property type="entry name" value="DEFECTIVE PROBOSCIS EXTENSION RESPONSE 8, ISOFORM A"/>
    <property type="match status" value="1"/>
</dbReference>
<dbReference type="InterPro" id="IPR013106">
    <property type="entry name" value="Ig_V-set"/>
</dbReference>
<name>A0A833VV65_9HYME</name>
<accession>A0A833VV65</accession>
<evidence type="ECO:0000313" key="2">
    <source>
        <dbReference type="EMBL" id="KAF3421499.1"/>
    </source>
</evidence>
<dbReference type="InterPro" id="IPR003599">
    <property type="entry name" value="Ig_sub"/>
</dbReference>
<dbReference type="Proteomes" id="UP000655588">
    <property type="component" value="Unassembled WGS sequence"/>
</dbReference>
<dbReference type="FunFam" id="2.60.40.10:FF:000533">
    <property type="entry name" value="Uncharacterized protein, isoform A"/>
    <property type="match status" value="1"/>
</dbReference>
<comment type="caution">
    <text evidence="2">The sequence shown here is derived from an EMBL/GenBank/DDBJ whole genome shotgun (WGS) entry which is preliminary data.</text>
</comment>
<dbReference type="SMART" id="SM00408">
    <property type="entry name" value="IGc2"/>
    <property type="match status" value="2"/>
</dbReference>
<protein>
    <recommendedName>
        <fullName evidence="1">Ig-like domain-containing protein</fullName>
    </recommendedName>
</protein>
<organism evidence="2 3">
    <name type="scientific">Frieseomelitta varia</name>
    <dbReference type="NCBI Taxonomy" id="561572"/>
    <lineage>
        <taxon>Eukaryota</taxon>
        <taxon>Metazoa</taxon>
        <taxon>Ecdysozoa</taxon>
        <taxon>Arthropoda</taxon>
        <taxon>Hexapoda</taxon>
        <taxon>Insecta</taxon>
        <taxon>Pterygota</taxon>
        <taxon>Neoptera</taxon>
        <taxon>Endopterygota</taxon>
        <taxon>Hymenoptera</taxon>
        <taxon>Apocrita</taxon>
        <taxon>Aculeata</taxon>
        <taxon>Apoidea</taxon>
        <taxon>Anthophila</taxon>
        <taxon>Apidae</taxon>
        <taxon>Frieseomelitta</taxon>
    </lineage>
</organism>
<sequence length="288" mass="32530">MQSNFTGLVGKTVHLVCKVKNLGNRTVSWVRHRDIHLLTVGRYTYTSDQRFEALHLPHAEEWTLRIRYPQRKDSGIYECQISTTPPIGHPVYLTIVEPVTIIVGAPDLFVNKGSTINLTCVVRYAPEPPPMMIWSHNTEVINFDSPRGGISLVTEKGPETTSRLMIQKAVLSDSGIYTCEPSNANPSSIKVHVVNEERPAAMHHGDGSSSYAETRPICFIILIVANKRMEYPIRDNTARFHFQIALPMIDNILSVNISAQGKTEYYLYLQLNSRDQGSFRISARHNNR</sequence>
<dbReference type="SUPFAM" id="SSF48726">
    <property type="entry name" value="Immunoglobulin"/>
    <property type="match status" value="2"/>
</dbReference>
<dbReference type="AlphaFoldDB" id="A0A833VV65"/>